<reference evidence="2" key="1">
    <citation type="journal article" date="2024" name="IScience">
        <title>Strigolactones Initiate the Formation of Haustorium-like Structures in Castilleja.</title>
        <authorList>
            <person name="Buerger M."/>
            <person name="Peterson D."/>
            <person name="Chory J."/>
        </authorList>
    </citation>
    <scope>NUCLEOTIDE SEQUENCE [LARGE SCALE GENOMIC DNA]</scope>
</reference>
<keyword evidence="2" id="KW-1185">Reference proteome</keyword>
<dbReference type="EMBL" id="JAVIJP010000074">
    <property type="protein sequence ID" value="KAL3618840.1"/>
    <property type="molecule type" value="Genomic_DNA"/>
</dbReference>
<organism evidence="1 2">
    <name type="scientific">Castilleja foliolosa</name>
    <dbReference type="NCBI Taxonomy" id="1961234"/>
    <lineage>
        <taxon>Eukaryota</taxon>
        <taxon>Viridiplantae</taxon>
        <taxon>Streptophyta</taxon>
        <taxon>Embryophyta</taxon>
        <taxon>Tracheophyta</taxon>
        <taxon>Spermatophyta</taxon>
        <taxon>Magnoliopsida</taxon>
        <taxon>eudicotyledons</taxon>
        <taxon>Gunneridae</taxon>
        <taxon>Pentapetalae</taxon>
        <taxon>asterids</taxon>
        <taxon>lamiids</taxon>
        <taxon>Lamiales</taxon>
        <taxon>Orobanchaceae</taxon>
        <taxon>Pedicularideae</taxon>
        <taxon>Castillejinae</taxon>
        <taxon>Castilleja</taxon>
    </lineage>
</organism>
<evidence type="ECO:0000313" key="1">
    <source>
        <dbReference type="EMBL" id="KAL3618840.1"/>
    </source>
</evidence>
<name>A0ABD3BMZ0_9LAMI</name>
<accession>A0ABD3BMZ0</accession>
<comment type="caution">
    <text evidence="1">The sequence shown here is derived from an EMBL/GenBank/DDBJ whole genome shotgun (WGS) entry which is preliminary data.</text>
</comment>
<evidence type="ECO:0008006" key="3">
    <source>
        <dbReference type="Google" id="ProtNLM"/>
    </source>
</evidence>
<protein>
    <recommendedName>
        <fullName evidence="3">Maturase K</fullName>
    </recommendedName>
</protein>
<dbReference type="AlphaFoldDB" id="A0ABD3BMZ0"/>
<sequence length="53" mass="6410">MQFYNMYLYSILRLSERNDKYGLTSPLHGNIEEMLQKRLEEGDFECFLAPIYE</sequence>
<gene>
    <name evidence="1" type="ORF">CASFOL_037288</name>
</gene>
<dbReference type="Proteomes" id="UP001632038">
    <property type="component" value="Unassembled WGS sequence"/>
</dbReference>
<proteinExistence type="predicted"/>
<evidence type="ECO:0000313" key="2">
    <source>
        <dbReference type="Proteomes" id="UP001632038"/>
    </source>
</evidence>